<reference evidence="2 3" key="1">
    <citation type="journal article" date="2019" name="Sci. Rep.">
        <title>Orb-weaving spider Araneus ventricosus genome elucidates the spidroin gene catalogue.</title>
        <authorList>
            <person name="Kono N."/>
            <person name="Nakamura H."/>
            <person name="Ohtoshi R."/>
            <person name="Moran D.A.P."/>
            <person name="Shinohara A."/>
            <person name="Yoshida Y."/>
            <person name="Fujiwara M."/>
            <person name="Mori M."/>
            <person name="Tomita M."/>
            <person name="Arakawa K."/>
        </authorList>
    </citation>
    <scope>NUCLEOTIDE SEQUENCE [LARGE SCALE GENOMIC DNA]</scope>
</reference>
<dbReference type="AlphaFoldDB" id="A0A4Y2LX86"/>
<sequence length="148" mass="16350">MKLRKIVNGGAATCKPNTRRSNIQANSVFIPFLPIDVYAKANQLLNNIHLQLEAAMEGSKSKTAAVSAPFESKDVVIQIILAPIYLSNSTMIQAPIEHKEASTKTFSTESPLPSHFKHKEQRNTAQQNLTFAEAIREGKDPRLSFCAQ</sequence>
<evidence type="ECO:0000313" key="3">
    <source>
        <dbReference type="Proteomes" id="UP000499080"/>
    </source>
</evidence>
<organism evidence="2 3">
    <name type="scientific">Araneus ventricosus</name>
    <name type="common">Orbweaver spider</name>
    <name type="synonym">Epeira ventricosa</name>
    <dbReference type="NCBI Taxonomy" id="182803"/>
    <lineage>
        <taxon>Eukaryota</taxon>
        <taxon>Metazoa</taxon>
        <taxon>Ecdysozoa</taxon>
        <taxon>Arthropoda</taxon>
        <taxon>Chelicerata</taxon>
        <taxon>Arachnida</taxon>
        <taxon>Araneae</taxon>
        <taxon>Araneomorphae</taxon>
        <taxon>Entelegynae</taxon>
        <taxon>Araneoidea</taxon>
        <taxon>Araneidae</taxon>
        <taxon>Araneus</taxon>
    </lineage>
</organism>
<evidence type="ECO:0000313" key="2">
    <source>
        <dbReference type="EMBL" id="GBN18037.1"/>
    </source>
</evidence>
<comment type="caution">
    <text evidence="2">The sequence shown here is derived from an EMBL/GenBank/DDBJ whole genome shotgun (WGS) entry which is preliminary data.</text>
</comment>
<keyword evidence="3" id="KW-1185">Reference proteome</keyword>
<protein>
    <submittedName>
        <fullName evidence="2">Uncharacterized protein</fullName>
    </submittedName>
</protein>
<name>A0A4Y2LX86_ARAVE</name>
<dbReference type="Proteomes" id="UP000499080">
    <property type="component" value="Unassembled WGS sequence"/>
</dbReference>
<gene>
    <name evidence="2" type="ORF">AVEN_163676_1</name>
</gene>
<feature type="region of interest" description="Disordered" evidence="1">
    <location>
        <begin position="102"/>
        <end position="123"/>
    </location>
</feature>
<proteinExistence type="predicted"/>
<evidence type="ECO:0000256" key="1">
    <source>
        <dbReference type="SAM" id="MobiDB-lite"/>
    </source>
</evidence>
<dbReference type="EMBL" id="BGPR01006330">
    <property type="protein sequence ID" value="GBN18037.1"/>
    <property type="molecule type" value="Genomic_DNA"/>
</dbReference>
<accession>A0A4Y2LX86</accession>